<keyword evidence="3" id="KW-1185">Reference proteome</keyword>
<dbReference type="SUPFAM" id="SSF81383">
    <property type="entry name" value="F-box domain"/>
    <property type="match status" value="1"/>
</dbReference>
<feature type="domain" description="F-box" evidence="1">
    <location>
        <begin position="1"/>
        <end position="45"/>
    </location>
</feature>
<evidence type="ECO:0000259" key="1">
    <source>
        <dbReference type="PROSITE" id="PS50181"/>
    </source>
</evidence>
<dbReference type="VEuPathDB" id="FungiDB:MUCCIDRAFT_161789"/>
<accession>A0A162MSZ6</accession>
<proteinExistence type="predicted"/>
<sequence>MDTLPQELFSYIILLLEPQDRLVCTYVNKSWNTKIRQGALLYNSIRCTSLFQNALLMRQFNDNLELRHKVKTLQYHLLGRLSFAQIKSLSERFNGLQHFQYFVCENNSVQGHQMQTKSKPLHLKNLQSTYQTTRLFDTSKHEEFGGWPDLKSLEETSDCMYTLFILECTQNPLNQLTIIWLNFVHINMADRLKATDRLANGLINSPNLKELTLMNAHIELGHMDMMNEDCEQLKSLALISTCIDKARFEEHQHEDETPFIIDYYGHSNDAPVSIGSLKSLKITGSNFEEGLPIFSYIAENYTDLQELVCEAQVVNGNPTFTADESGARELFQHCSQLKKFESNLIPWTGQFIDLIDQHTTATKEEFDIDISDLAASTFIALCRSKRLREALKTLTYNFNESPQSLDTNLMLFSCLVELNLNYDCFLDDEGDKFDLVDQDMSVPPAIPIVSLLEACTALRTVSLGHLPIIIDRMPSINHNVQVMQLTGCSLESFGRHYSFYNYVSDHCYELEALEIDEGNYRYSPSVRELTLSLYNHTKLYSLAPLHNRVYHYVKHLDEQAGINDWYLVRRRNRYTNEIYHTLLDAPSYDMVKSAKYVTIKCHDSSIFYKEKNVVWAA</sequence>
<dbReference type="OrthoDB" id="2255856at2759"/>
<organism evidence="2 3">
    <name type="scientific">Mucor lusitanicus CBS 277.49</name>
    <dbReference type="NCBI Taxonomy" id="747725"/>
    <lineage>
        <taxon>Eukaryota</taxon>
        <taxon>Fungi</taxon>
        <taxon>Fungi incertae sedis</taxon>
        <taxon>Mucoromycota</taxon>
        <taxon>Mucoromycotina</taxon>
        <taxon>Mucoromycetes</taxon>
        <taxon>Mucorales</taxon>
        <taxon>Mucorineae</taxon>
        <taxon>Mucoraceae</taxon>
        <taxon>Mucor</taxon>
    </lineage>
</organism>
<dbReference type="SUPFAM" id="SSF52047">
    <property type="entry name" value="RNI-like"/>
    <property type="match status" value="1"/>
</dbReference>
<protein>
    <recommendedName>
        <fullName evidence="1">F-box domain-containing protein</fullName>
    </recommendedName>
</protein>
<dbReference type="PROSITE" id="PS50181">
    <property type="entry name" value="FBOX"/>
    <property type="match status" value="1"/>
</dbReference>
<comment type="caution">
    <text evidence="2">The sequence shown here is derived from an EMBL/GenBank/DDBJ whole genome shotgun (WGS) entry which is preliminary data.</text>
</comment>
<dbReference type="AlphaFoldDB" id="A0A162MSZ6"/>
<dbReference type="Proteomes" id="UP000077051">
    <property type="component" value="Unassembled WGS sequence"/>
</dbReference>
<evidence type="ECO:0000313" key="2">
    <source>
        <dbReference type="EMBL" id="OAD05085.1"/>
    </source>
</evidence>
<dbReference type="InterPro" id="IPR036047">
    <property type="entry name" value="F-box-like_dom_sf"/>
</dbReference>
<dbReference type="InterPro" id="IPR001810">
    <property type="entry name" value="F-box_dom"/>
</dbReference>
<name>A0A162MSZ6_MUCCL</name>
<evidence type="ECO:0000313" key="3">
    <source>
        <dbReference type="Proteomes" id="UP000077051"/>
    </source>
</evidence>
<dbReference type="SMART" id="SM00256">
    <property type="entry name" value="FBOX"/>
    <property type="match status" value="1"/>
</dbReference>
<gene>
    <name evidence="2" type="ORF">MUCCIDRAFT_161789</name>
</gene>
<reference evidence="2 3" key="1">
    <citation type="submission" date="2015-06" db="EMBL/GenBank/DDBJ databases">
        <title>Expansion of signal transduction pathways in fungi by whole-genome duplication.</title>
        <authorList>
            <consortium name="DOE Joint Genome Institute"/>
            <person name="Corrochano L.M."/>
            <person name="Kuo A."/>
            <person name="Marcet-Houben M."/>
            <person name="Polaino S."/>
            <person name="Salamov A."/>
            <person name="Villalobos J.M."/>
            <person name="Alvarez M.I."/>
            <person name="Avalos J."/>
            <person name="Benito E.P."/>
            <person name="Benoit I."/>
            <person name="Burger G."/>
            <person name="Camino L.P."/>
            <person name="Canovas D."/>
            <person name="Cerda-Olmedo E."/>
            <person name="Cheng J.-F."/>
            <person name="Dominguez A."/>
            <person name="Elias M."/>
            <person name="Eslava A.P."/>
            <person name="Glaser F."/>
            <person name="Grimwood J."/>
            <person name="Gutierrez G."/>
            <person name="Heitman J."/>
            <person name="Henrissat B."/>
            <person name="Iturriaga E.A."/>
            <person name="Lang B.F."/>
            <person name="Lavin J.L."/>
            <person name="Lee S."/>
            <person name="Li W."/>
            <person name="Lindquist E."/>
            <person name="Lopez-Garcia S."/>
            <person name="Luque E.M."/>
            <person name="Marcos A.T."/>
            <person name="Martin J."/>
            <person name="Mccluskey K."/>
            <person name="Medina H.R."/>
            <person name="Miralles-Duran A."/>
            <person name="Miyazaki A."/>
            <person name="Munoz-Torres E."/>
            <person name="Oguiza J.A."/>
            <person name="Ohm R."/>
            <person name="Olmedo M."/>
            <person name="Orejas M."/>
            <person name="Ortiz-Castellanos L."/>
            <person name="Pisabarro A.G."/>
            <person name="Rodriguez-Romero J."/>
            <person name="Ruiz-Herrera J."/>
            <person name="Ruiz-Vazquez R."/>
            <person name="Sanz C."/>
            <person name="Schackwitz W."/>
            <person name="Schmutz J."/>
            <person name="Shahriari M."/>
            <person name="Shelest E."/>
            <person name="Silva-Franco F."/>
            <person name="Soanes D."/>
            <person name="Syed K."/>
            <person name="Tagua V.G."/>
            <person name="Talbot N.J."/>
            <person name="Thon M."/>
            <person name="De Vries R.P."/>
            <person name="Wiebenga A."/>
            <person name="Yadav J.S."/>
            <person name="Braun E.L."/>
            <person name="Baker S."/>
            <person name="Garre V."/>
            <person name="Horwitz B."/>
            <person name="Torres-Martinez S."/>
            <person name="Idnurm A."/>
            <person name="Herrera-Estrella A."/>
            <person name="Gabaldon T."/>
            <person name="Grigoriev I.V."/>
        </authorList>
    </citation>
    <scope>NUCLEOTIDE SEQUENCE [LARGE SCALE GENOMIC DNA]</scope>
    <source>
        <strain evidence="2 3">CBS 277.49</strain>
    </source>
</reference>
<dbReference type="EMBL" id="AMYB01000003">
    <property type="protein sequence ID" value="OAD05085.1"/>
    <property type="molecule type" value="Genomic_DNA"/>
</dbReference>